<evidence type="ECO:0000256" key="4">
    <source>
        <dbReference type="ARBA" id="ARBA00022475"/>
    </source>
</evidence>
<evidence type="ECO:0000313" key="12">
    <source>
        <dbReference type="Proteomes" id="UP000639772"/>
    </source>
</evidence>
<feature type="compositionally biased region" description="Basic and acidic residues" evidence="9">
    <location>
        <begin position="79"/>
        <end position="92"/>
    </location>
</feature>
<evidence type="ECO:0000259" key="10">
    <source>
        <dbReference type="Pfam" id="PF04535"/>
    </source>
</evidence>
<comment type="similarity">
    <text evidence="2 8">Belongs to the Casparian strip membrane proteins (CASP) family.</text>
</comment>
<organism evidence="11 12">
    <name type="scientific">Vanilla planifolia</name>
    <name type="common">Vanilla</name>
    <dbReference type="NCBI Taxonomy" id="51239"/>
    <lineage>
        <taxon>Eukaryota</taxon>
        <taxon>Viridiplantae</taxon>
        <taxon>Streptophyta</taxon>
        <taxon>Embryophyta</taxon>
        <taxon>Tracheophyta</taxon>
        <taxon>Spermatophyta</taxon>
        <taxon>Magnoliopsida</taxon>
        <taxon>Liliopsida</taxon>
        <taxon>Asparagales</taxon>
        <taxon>Orchidaceae</taxon>
        <taxon>Vanilloideae</taxon>
        <taxon>Vanilleae</taxon>
        <taxon>Vanilla</taxon>
    </lineage>
</organism>
<dbReference type="Proteomes" id="UP000639772">
    <property type="component" value="Unassembled WGS sequence"/>
</dbReference>
<feature type="compositionally biased region" description="Basic and acidic residues" evidence="9">
    <location>
        <begin position="1"/>
        <end position="14"/>
    </location>
</feature>
<feature type="compositionally biased region" description="Low complexity" evidence="9">
    <location>
        <begin position="106"/>
        <end position="116"/>
    </location>
</feature>
<dbReference type="AlphaFoldDB" id="A0A835RJE7"/>
<evidence type="ECO:0000256" key="7">
    <source>
        <dbReference type="ARBA" id="ARBA00023136"/>
    </source>
</evidence>
<keyword evidence="7 8" id="KW-0472">Membrane</keyword>
<dbReference type="InterPro" id="IPR006702">
    <property type="entry name" value="CASP_dom"/>
</dbReference>
<protein>
    <recommendedName>
        <fullName evidence="8">CASP-like protein</fullName>
    </recommendedName>
</protein>
<accession>A0A835RJE7</accession>
<dbReference type="PANTHER" id="PTHR33573">
    <property type="entry name" value="CASP-LIKE PROTEIN 4A4"/>
    <property type="match status" value="1"/>
</dbReference>
<evidence type="ECO:0000256" key="3">
    <source>
        <dbReference type="ARBA" id="ARBA00011489"/>
    </source>
</evidence>
<feature type="transmembrane region" description="Helical" evidence="8">
    <location>
        <begin position="312"/>
        <end position="338"/>
    </location>
</feature>
<name>A0A835RJE7_VANPL</name>
<evidence type="ECO:0000256" key="6">
    <source>
        <dbReference type="ARBA" id="ARBA00022989"/>
    </source>
</evidence>
<dbReference type="GO" id="GO:0005886">
    <property type="term" value="C:plasma membrane"/>
    <property type="evidence" value="ECO:0007669"/>
    <property type="project" value="UniProtKB-SubCell"/>
</dbReference>
<gene>
    <name evidence="11" type="ORF">HPP92_009493</name>
</gene>
<comment type="subcellular location">
    <subcellularLocation>
        <location evidence="1 8">Cell membrane</location>
        <topology evidence="1 8">Multi-pass membrane protein</topology>
    </subcellularLocation>
</comment>
<evidence type="ECO:0000256" key="5">
    <source>
        <dbReference type="ARBA" id="ARBA00022692"/>
    </source>
</evidence>
<keyword evidence="5 8" id="KW-0812">Transmembrane</keyword>
<feature type="transmembrane region" description="Helical" evidence="8">
    <location>
        <begin position="237"/>
        <end position="257"/>
    </location>
</feature>
<proteinExistence type="inferred from homology"/>
<feature type="transmembrane region" description="Helical" evidence="8">
    <location>
        <begin position="197"/>
        <end position="217"/>
    </location>
</feature>
<comment type="caution">
    <text evidence="8">Lacks conserved residue(s) required for the propagation of feature annotation.</text>
</comment>
<comment type="caution">
    <text evidence="11">The sequence shown here is derived from an EMBL/GenBank/DDBJ whole genome shotgun (WGS) entry which is preliminary data.</text>
</comment>
<dbReference type="EMBL" id="JADCNM010000004">
    <property type="protein sequence ID" value="KAG0487398.1"/>
    <property type="molecule type" value="Genomic_DNA"/>
</dbReference>
<feature type="domain" description="Casparian strip membrane protein" evidence="10">
    <location>
        <begin position="193"/>
        <end position="325"/>
    </location>
</feature>
<evidence type="ECO:0000256" key="2">
    <source>
        <dbReference type="ARBA" id="ARBA00007651"/>
    </source>
</evidence>
<keyword evidence="4 8" id="KW-1003">Cell membrane</keyword>
<reference evidence="11 12" key="1">
    <citation type="journal article" date="2020" name="Nat. Food">
        <title>A phased Vanilla planifolia genome enables genetic improvement of flavour and production.</title>
        <authorList>
            <person name="Hasing T."/>
            <person name="Tang H."/>
            <person name="Brym M."/>
            <person name="Khazi F."/>
            <person name="Huang T."/>
            <person name="Chambers A.H."/>
        </authorList>
    </citation>
    <scope>NUCLEOTIDE SEQUENCE [LARGE SCALE GENOMIC DNA]</scope>
    <source>
        <tissue evidence="11">Leaf</tissue>
    </source>
</reference>
<dbReference type="PANTHER" id="PTHR33573:SF50">
    <property type="entry name" value="CASP-LIKE PROTEIN 4A3"/>
    <property type="match status" value="1"/>
</dbReference>
<dbReference type="Pfam" id="PF04535">
    <property type="entry name" value="CASP_dom"/>
    <property type="match status" value="1"/>
</dbReference>
<dbReference type="OrthoDB" id="672180at2759"/>
<evidence type="ECO:0000256" key="8">
    <source>
        <dbReference type="RuleBase" id="RU361233"/>
    </source>
</evidence>
<feature type="region of interest" description="Disordered" evidence="9">
    <location>
        <begin position="1"/>
        <end position="116"/>
    </location>
</feature>
<feature type="compositionally biased region" description="Polar residues" evidence="9">
    <location>
        <begin position="93"/>
        <end position="105"/>
    </location>
</feature>
<keyword evidence="6 8" id="KW-1133">Transmembrane helix</keyword>
<sequence>MSELLKRTAVREEEAPSPATTAALRSPPQKNGFAAKEETMTKVLHLRSLLRETEQATPPPPSGQRIEAPGNNSLLPSPRQEKASFDLYHESPSKGSTFTSPRTAESSLPASPLQLPSPCYDSPAKSAVREGTMAVAHLRSFLEDGRSPSPHPDTLPVANRMAAPAAPAEARLGAAVGKGMRVEPGFLRWAAVLRTEVWIRILEIVLCLISFSVMAAGKTRGWDGDSFDRYQEYRYCLSMNVLAFAYAMFQVYSHFYHRMKRMHIISRPLSYYFDFCMDQLLAYLLLSASSSAATRNDEWVAMFGSDGFTDRMGGSIAISFLAFFAFACSCIISAYKLFSMGL</sequence>
<comment type="subunit">
    <text evidence="3 8">Homodimer and heterodimers.</text>
</comment>
<evidence type="ECO:0000313" key="11">
    <source>
        <dbReference type="EMBL" id="KAG0487398.1"/>
    </source>
</evidence>
<evidence type="ECO:0000256" key="1">
    <source>
        <dbReference type="ARBA" id="ARBA00004651"/>
    </source>
</evidence>
<evidence type="ECO:0000256" key="9">
    <source>
        <dbReference type="SAM" id="MobiDB-lite"/>
    </source>
</evidence>